<dbReference type="Gramene" id="mRNA:HanXRQr2_Chr05g0217941">
    <property type="protein sequence ID" value="mRNA:HanXRQr2_Chr05g0217941"/>
    <property type="gene ID" value="HanXRQr2_Chr05g0217941"/>
</dbReference>
<dbReference type="OMA" id="CPSFDCG"/>
<dbReference type="InParanoid" id="A0A251URC0"/>
<evidence type="ECO:0000256" key="7">
    <source>
        <dbReference type="SAM" id="Phobius"/>
    </source>
</evidence>
<keyword evidence="7" id="KW-0472">Membrane</keyword>
<dbReference type="PANTHER" id="PTHR33138:SF87">
    <property type="entry name" value="WALL-ASSOCIATED RECEPTOR KINASE, GALACTURONAN-BINDING DOMAIN-CONTAINING PROTEIN"/>
    <property type="match status" value="1"/>
</dbReference>
<evidence type="ECO:0000256" key="4">
    <source>
        <dbReference type="ARBA" id="ARBA00023180"/>
    </source>
</evidence>
<evidence type="ECO:0000259" key="10">
    <source>
        <dbReference type="Pfam" id="PF14380"/>
    </source>
</evidence>
<feature type="chain" id="PRO_5012128870" description="non-specific serine/threonine protein kinase" evidence="8">
    <location>
        <begin position="23"/>
        <end position="289"/>
    </location>
</feature>
<dbReference type="EC" id="2.7.11.1" evidence="2"/>
<dbReference type="InterPro" id="IPR032872">
    <property type="entry name" value="WAK_assoc_C"/>
</dbReference>
<evidence type="ECO:0000256" key="3">
    <source>
        <dbReference type="ARBA" id="ARBA00022729"/>
    </source>
</evidence>
<proteinExistence type="predicted"/>
<keyword evidence="13" id="KW-1185">Reference proteome</keyword>
<dbReference type="Pfam" id="PF14380">
    <property type="entry name" value="WAK_assoc"/>
    <property type="match status" value="1"/>
</dbReference>
<dbReference type="Pfam" id="PF13947">
    <property type="entry name" value="GUB_WAK_bind"/>
    <property type="match status" value="1"/>
</dbReference>
<evidence type="ECO:0000313" key="12">
    <source>
        <dbReference type="EMBL" id="OTG25292.1"/>
    </source>
</evidence>
<evidence type="ECO:0000256" key="6">
    <source>
        <dbReference type="ARBA" id="ARBA00048679"/>
    </source>
</evidence>
<evidence type="ECO:0000256" key="2">
    <source>
        <dbReference type="ARBA" id="ARBA00012513"/>
    </source>
</evidence>
<keyword evidence="12" id="KW-0808">Transferase</keyword>
<evidence type="ECO:0000259" key="9">
    <source>
        <dbReference type="Pfam" id="PF13947"/>
    </source>
</evidence>
<dbReference type="EMBL" id="MNCJ02000320">
    <property type="protein sequence ID" value="KAF5806149.1"/>
    <property type="molecule type" value="Genomic_DNA"/>
</dbReference>
<reference evidence="12" key="2">
    <citation type="submission" date="2017-02" db="EMBL/GenBank/DDBJ databases">
        <title>Sunflower complete genome.</title>
        <authorList>
            <person name="Langlade N."/>
            <person name="Munos S."/>
        </authorList>
    </citation>
    <scope>NUCLEOTIDE SEQUENCE [LARGE SCALE GENOMIC DNA]</scope>
    <source>
        <tissue evidence="12">Leaves</tissue>
    </source>
</reference>
<protein>
    <recommendedName>
        <fullName evidence="2">non-specific serine/threonine protein kinase</fullName>
        <ecNumber evidence="2">2.7.11.1</ecNumber>
    </recommendedName>
</protein>
<comment type="subcellular location">
    <subcellularLocation>
        <location evidence="1">Membrane</location>
        <topology evidence="1">Single-pass membrane protein</topology>
    </subcellularLocation>
</comment>
<comment type="catalytic activity">
    <reaction evidence="6">
        <text>L-seryl-[protein] + ATP = O-phospho-L-seryl-[protein] + ADP + H(+)</text>
        <dbReference type="Rhea" id="RHEA:17989"/>
        <dbReference type="Rhea" id="RHEA-COMP:9863"/>
        <dbReference type="Rhea" id="RHEA-COMP:11604"/>
        <dbReference type="ChEBI" id="CHEBI:15378"/>
        <dbReference type="ChEBI" id="CHEBI:29999"/>
        <dbReference type="ChEBI" id="CHEBI:30616"/>
        <dbReference type="ChEBI" id="CHEBI:83421"/>
        <dbReference type="ChEBI" id="CHEBI:456216"/>
        <dbReference type="EC" id="2.7.11.1"/>
    </reaction>
</comment>
<keyword evidence="3 8" id="KW-0732">Signal</keyword>
<dbReference type="GO" id="GO:0030247">
    <property type="term" value="F:polysaccharide binding"/>
    <property type="evidence" value="ECO:0007669"/>
    <property type="project" value="InterPro"/>
</dbReference>
<accession>A0A251URC0</accession>
<feature type="signal peptide" evidence="8">
    <location>
        <begin position="1"/>
        <end position="22"/>
    </location>
</feature>
<feature type="transmembrane region" description="Helical" evidence="7">
    <location>
        <begin position="247"/>
        <end position="269"/>
    </location>
</feature>
<reference evidence="11 13" key="1">
    <citation type="journal article" date="2017" name="Nature">
        <title>The sunflower genome provides insights into oil metabolism, flowering and Asterid evolution.</title>
        <authorList>
            <person name="Badouin H."/>
            <person name="Gouzy J."/>
            <person name="Grassa C.J."/>
            <person name="Murat F."/>
            <person name="Staton S.E."/>
            <person name="Cottret L."/>
            <person name="Lelandais-Briere C."/>
            <person name="Owens G.L."/>
            <person name="Carrere S."/>
            <person name="Mayjonade B."/>
            <person name="Legrand L."/>
            <person name="Gill N."/>
            <person name="Kane N.C."/>
            <person name="Bowers J.E."/>
            <person name="Hubner S."/>
            <person name="Bellec A."/>
            <person name="Berard A."/>
            <person name="Berges H."/>
            <person name="Blanchet N."/>
            <person name="Boniface M.C."/>
            <person name="Brunel D."/>
            <person name="Catrice O."/>
            <person name="Chaidir N."/>
            <person name="Claudel C."/>
            <person name="Donnadieu C."/>
            <person name="Faraut T."/>
            <person name="Fievet G."/>
            <person name="Helmstetter N."/>
            <person name="King M."/>
            <person name="Knapp S.J."/>
            <person name="Lai Z."/>
            <person name="Le Paslier M.C."/>
            <person name="Lippi Y."/>
            <person name="Lorenzon L."/>
            <person name="Mandel J.R."/>
            <person name="Marage G."/>
            <person name="Marchand G."/>
            <person name="Marquand E."/>
            <person name="Bret-Mestries E."/>
            <person name="Morien E."/>
            <person name="Nambeesan S."/>
            <person name="Nguyen T."/>
            <person name="Pegot-Espagnet P."/>
            <person name="Pouilly N."/>
            <person name="Raftis F."/>
            <person name="Sallet E."/>
            <person name="Schiex T."/>
            <person name="Thomas J."/>
            <person name="Vandecasteele C."/>
            <person name="Vares D."/>
            <person name="Vear F."/>
            <person name="Vautrin S."/>
            <person name="Crespi M."/>
            <person name="Mangin B."/>
            <person name="Burke J.M."/>
            <person name="Salse J."/>
            <person name="Munos S."/>
            <person name="Vincourt P."/>
            <person name="Rieseberg L.H."/>
            <person name="Langlade N.B."/>
        </authorList>
    </citation>
    <scope>NUCLEOTIDE SEQUENCE [LARGE SCALE GENOMIC DNA]</scope>
    <source>
        <strain evidence="13">cv. SF193</strain>
        <tissue evidence="11">Leaves</tissue>
    </source>
</reference>
<dbReference type="EMBL" id="CM007894">
    <property type="protein sequence ID" value="OTG25292.1"/>
    <property type="molecule type" value="Genomic_DNA"/>
</dbReference>
<dbReference type="Proteomes" id="UP000215914">
    <property type="component" value="Chromosome 5"/>
</dbReference>
<evidence type="ECO:0000256" key="5">
    <source>
        <dbReference type="ARBA" id="ARBA00047899"/>
    </source>
</evidence>
<organism evidence="12 13">
    <name type="scientific">Helianthus annuus</name>
    <name type="common">Common sunflower</name>
    <dbReference type="NCBI Taxonomy" id="4232"/>
    <lineage>
        <taxon>Eukaryota</taxon>
        <taxon>Viridiplantae</taxon>
        <taxon>Streptophyta</taxon>
        <taxon>Embryophyta</taxon>
        <taxon>Tracheophyta</taxon>
        <taxon>Spermatophyta</taxon>
        <taxon>Magnoliopsida</taxon>
        <taxon>eudicotyledons</taxon>
        <taxon>Gunneridae</taxon>
        <taxon>Pentapetalae</taxon>
        <taxon>asterids</taxon>
        <taxon>campanulids</taxon>
        <taxon>Asterales</taxon>
        <taxon>Asteraceae</taxon>
        <taxon>Asteroideae</taxon>
        <taxon>Heliantheae alliance</taxon>
        <taxon>Heliantheae</taxon>
        <taxon>Helianthus</taxon>
    </lineage>
</organism>
<keyword evidence="12" id="KW-0418">Kinase</keyword>
<keyword evidence="4" id="KW-0325">Glycoprotein</keyword>
<reference evidence="11" key="3">
    <citation type="submission" date="2020-06" db="EMBL/GenBank/DDBJ databases">
        <title>Helianthus annuus Genome sequencing and assembly Release 2.</title>
        <authorList>
            <person name="Gouzy J."/>
            <person name="Langlade N."/>
            <person name="Munos S."/>
        </authorList>
    </citation>
    <scope>NUCLEOTIDE SEQUENCE</scope>
    <source>
        <tissue evidence="11">Leaves</tissue>
    </source>
</reference>
<keyword evidence="12" id="KW-0675">Receptor</keyword>
<dbReference type="GO" id="GO:0004674">
    <property type="term" value="F:protein serine/threonine kinase activity"/>
    <property type="evidence" value="ECO:0007669"/>
    <property type="project" value="UniProtKB-EC"/>
</dbReference>
<evidence type="ECO:0000256" key="1">
    <source>
        <dbReference type="ARBA" id="ARBA00004167"/>
    </source>
</evidence>
<comment type="catalytic activity">
    <reaction evidence="5">
        <text>L-threonyl-[protein] + ATP = O-phospho-L-threonyl-[protein] + ADP + H(+)</text>
        <dbReference type="Rhea" id="RHEA:46608"/>
        <dbReference type="Rhea" id="RHEA-COMP:11060"/>
        <dbReference type="Rhea" id="RHEA-COMP:11605"/>
        <dbReference type="ChEBI" id="CHEBI:15378"/>
        <dbReference type="ChEBI" id="CHEBI:30013"/>
        <dbReference type="ChEBI" id="CHEBI:30616"/>
        <dbReference type="ChEBI" id="CHEBI:61977"/>
        <dbReference type="ChEBI" id="CHEBI:456216"/>
        <dbReference type="EC" id="2.7.11.1"/>
    </reaction>
</comment>
<name>A0A251URC0_HELAN</name>
<sequence length="289" mass="32172">MASLHQFIPSIFLFIFIIKGNSLPKYPPPSFSCGDGVNFAYPFWQRSQKPNHFGYTSLGVTCINKTPTIQLDNNHLYRVKSVNNSENSFVVSFYELGDTTCPVAPHDVVINRSSFLTYSNNVKLVNFFYNCTVYPSGVEPIKCLQVGARHSYVFLDGSVPKFDWKTNCDSLVTIPMSIESSITTDFGKGMKQGFELKWSTSVECASCEASSGLCVYDNEQMFSCSCGKGGRYANCHERGLVSSKFKWGLLSIGLLICCVIIGVTILYIVKKRKDGSYKRGFNRLPTGGK</sequence>
<feature type="domain" description="Wall-associated receptor kinase galacturonan-binding" evidence="9">
    <location>
        <begin position="32"/>
        <end position="91"/>
    </location>
</feature>
<evidence type="ECO:0000313" key="11">
    <source>
        <dbReference type="EMBL" id="KAF5806149.1"/>
    </source>
</evidence>
<dbReference type="PANTHER" id="PTHR33138">
    <property type="entry name" value="OS01G0690200 PROTEIN"/>
    <property type="match status" value="1"/>
</dbReference>
<dbReference type="AlphaFoldDB" id="A0A251URC0"/>
<keyword evidence="7" id="KW-0812">Transmembrane</keyword>
<dbReference type="GO" id="GO:0016020">
    <property type="term" value="C:membrane"/>
    <property type="evidence" value="ECO:0007669"/>
    <property type="project" value="UniProtKB-SubCell"/>
</dbReference>
<evidence type="ECO:0000313" key="13">
    <source>
        <dbReference type="Proteomes" id="UP000215914"/>
    </source>
</evidence>
<keyword evidence="7" id="KW-1133">Transmembrane helix</keyword>
<dbReference type="InterPro" id="IPR025287">
    <property type="entry name" value="WAK_GUB"/>
</dbReference>
<feature type="domain" description="Wall-associated receptor kinase C-terminal" evidence="10">
    <location>
        <begin position="147"/>
        <end position="227"/>
    </location>
</feature>
<gene>
    <name evidence="12" type="ORF">HannXRQ_Chr05g0146061</name>
    <name evidence="11" type="ORF">HanXRQr2_Chr05g0217941</name>
</gene>
<evidence type="ECO:0000256" key="8">
    <source>
        <dbReference type="SAM" id="SignalP"/>
    </source>
</evidence>